<dbReference type="FunCoup" id="A0A1S2ZJH0">
    <property type="interactions" value="2778"/>
</dbReference>
<keyword evidence="16" id="KW-0137">Centromere</keyword>
<reference evidence="23" key="1">
    <citation type="submission" date="2025-08" db="UniProtKB">
        <authorList>
            <consortium name="RefSeq"/>
        </authorList>
    </citation>
    <scope>IDENTIFICATION</scope>
</reference>
<dbReference type="GO" id="GO:0005770">
    <property type="term" value="C:late endosome"/>
    <property type="evidence" value="ECO:0007669"/>
    <property type="project" value="UniProtKB-SubCell"/>
</dbReference>
<evidence type="ECO:0000256" key="4">
    <source>
        <dbReference type="ARBA" id="ARBA00004412"/>
    </source>
</evidence>
<keyword evidence="12" id="KW-0256">Endoplasmic reticulum</keyword>
<dbReference type="GO" id="GO:0035493">
    <property type="term" value="P:SNARE complex assembly"/>
    <property type="evidence" value="ECO:0007669"/>
    <property type="project" value="TreeGrafter"/>
</dbReference>
<dbReference type="GO" id="GO:0005783">
    <property type="term" value="C:endoplasmic reticulum"/>
    <property type="evidence" value="ECO:0007669"/>
    <property type="project" value="UniProtKB-SubCell"/>
</dbReference>
<protein>
    <submittedName>
        <fullName evidence="23">UV radiation resistance-associated gene protein</fullName>
    </submittedName>
</protein>
<keyword evidence="17" id="KW-0968">Cytoplasmic vesicle</keyword>
<dbReference type="RefSeq" id="XP_007520291.1">
    <property type="nucleotide sequence ID" value="XM_007520229.3"/>
</dbReference>
<dbReference type="eggNOG" id="KOG2896">
    <property type="taxonomic scope" value="Eukaryota"/>
</dbReference>
<evidence type="ECO:0000256" key="10">
    <source>
        <dbReference type="ARBA" id="ARBA00022753"/>
    </source>
</evidence>
<dbReference type="OrthoDB" id="9655711at2759"/>
<dbReference type="GO" id="GO:0005776">
    <property type="term" value="C:autophagosome"/>
    <property type="evidence" value="ECO:0007669"/>
    <property type="project" value="UniProtKB-SubCell"/>
</dbReference>
<keyword evidence="10" id="KW-0967">Endosome</keyword>
<dbReference type="Pfam" id="PF00168">
    <property type="entry name" value="C2"/>
    <property type="match status" value="1"/>
</dbReference>
<dbReference type="Pfam" id="PF10186">
    <property type="entry name" value="ATG14"/>
    <property type="match status" value="1"/>
</dbReference>
<dbReference type="PANTHER" id="PTHR15157:SF5">
    <property type="entry name" value="UV RADIATION RESISTANCE-ASSOCIATED GENE PROTEIN"/>
    <property type="match status" value="1"/>
</dbReference>
<evidence type="ECO:0000256" key="13">
    <source>
        <dbReference type="ARBA" id="ARBA00023054"/>
    </source>
</evidence>
<keyword evidence="8" id="KW-0158">Chromosome</keyword>
<feature type="compositionally biased region" description="Polar residues" evidence="20">
    <location>
        <begin position="595"/>
        <end position="610"/>
    </location>
</feature>
<evidence type="ECO:0000256" key="19">
    <source>
        <dbReference type="SAM" id="Coils"/>
    </source>
</evidence>
<name>A0A1S2ZJH0_ERIEU</name>
<evidence type="ECO:0000256" key="18">
    <source>
        <dbReference type="ARBA" id="ARBA00055895"/>
    </source>
</evidence>
<evidence type="ECO:0000256" key="1">
    <source>
        <dbReference type="ARBA" id="ARBA00004214"/>
    </source>
</evidence>
<evidence type="ECO:0000256" key="8">
    <source>
        <dbReference type="ARBA" id="ARBA00022454"/>
    </source>
</evidence>
<dbReference type="InterPro" id="IPR035892">
    <property type="entry name" value="C2_domain_sf"/>
</dbReference>
<feature type="region of interest" description="Disordered" evidence="20">
    <location>
        <begin position="565"/>
        <end position="610"/>
    </location>
</feature>
<evidence type="ECO:0000313" key="23">
    <source>
        <dbReference type="RefSeq" id="XP_007520291.1"/>
    </source>
</evidence>
<dbReference type="GO" id="GO:0007098">
    <property type="term" value="P:centrosome cycle"/>
    <property type="evidence" value="ECO:0007669"/>
    <property type="project" value="UniProtKB-ARBA"/>
</dbReference>
<feature type="region of interest" description="Disordered" evidence="20">
    <location>
        <begin position="472"/>
        <end position="546"/>
    </location>
</feature>
<dbReference type="GeneID" id="103111007"/>
<feature type="region of interest" description="Disordered" evidence="20">
    <location>
        <begin position="1"/>
        <end position="23"/>
    </location>
</feature>
<feature type="coiled-coil region" evidence="19">
    <location>
        <begin position="236"/>
        <end position="305"/>
    </location>
</feature>
<evidence type="ECO:0000256" key="11">
    <source>
        <dbReference type="ARBA" id="ARBA00022763"/>
    </source>
</evidence>
<feature type="domain" description="C2" evidence="21">
    <location>
        <begin position="23"/>
        <end position="149"/>
    </location>
</feature>
<evidence type="ECO:0000256" key="16">
    <source>
        <dbReference type="ARBA" id="ARBA00023328"/>
    </source>
</evidence>
<dbReference type="AlphaFoldDB" id="A0A1S2ZJH0"/>
<dbReference type="Gene3D" id="2.60.40.150">
    <property type="entry name" value="C2 domain"/>
    <property type="match status" value="1"/>
</dbReference>
<keyword evidence="11" id="KW-0227">DNA damage</keyword>
<dbReference type="GO" id="GO:0030496">
    <property type="term" value="C:midbody"/>
    <property type="evidence" value="ECO:0007669"/>
    <property type="project" value="UniProtKB-SubCell"/>
</dbReference>
<sequence length="698" mass="77984">MSSSASLGGPVPPLPPGPATALPPGSAARALHVELPSQQRRLRHLRNIAARNIVNRNGHNLLNTYFTLHLCNTEKISKEFYRSEVIKNSLNPTWRSLDFGIMPDHLDTSVSCFVVKIWGGKDDTYQLLIEWKVCLDGLKYLGQQIHARNQNEIIFGLNDGYYGAPLEHKGYSNAQKNILQVDQNCVRNSYDVFSLLRLHRAQCAIKQTQVTVQKIGKEIEEKLRLTSTSNGLKKESECLQLKILVLQNELERQKKALGREVTLLHKQQVTLQDKGSVFSTEHLKLQHQKESLNELRRECTAKRELFLKTNAQLTIRCRQLLSELSYIYPIVLNEHKDYFVCGVKLPNSEDFQAKDDGSIAVALGYTAHLVSMISFFLQVPLRYPIIHKGSRSTIKDNINDKLTEKEREFPLYPRGGEKLQFDYGVYLLNKNIAQLRYQHGLGTPDLRQTLPNLKSFMEHGLMIRCDRHHTSSAIPVPKRQSTVFGGTDLGFSGGIPSPDKGHRKRASSDNERLQYKSPPPSYSSASTQPMPTIPNTGESERKATSLSSSLDTCLDFSKENKNKGINLGESLNGGPVSVHTSQDQGETLSGHPATVNGSLLPSEQASSSGVQLPAEFHHASNTELCCAVEQAEEIIGMEATGFTSGDQLEAFSCIPVDSAVAVECDEQVLGEFEEFSRRIYALNENVSSFRRPRRSSDK</sequence>
<evidence type="ECO:0000256" key="14">
    <source>
        <dbReference type="ARBA" id="ARBA00023204"/>
    </source>
</evidence>
<dbReference type="GO" id="GO:0006281">
    <property type="term" value="P:DNA repair"/>
    <property type="evidence" value="ECO:0007669"/>
    <property type="project" value="UniProtKB-KW"/>
</dbReference>
<dbReference type="GO" id="GO:0005764">
    <property type="term" value="C:lysosome"/>
    <property type="evidence" value="ECO:0007669"/>
    <property type="project" value="UniProtKB-SubCell"/>
</dbReference>
<dbReference type="GO" id="GO:0000149">
    <property type="term" value="F:SNARE binding"/>
    <property type="evidence" value="ECO:0007669"/>
    <property type="project" value="TreeGrafter"/>
</dbReference>
<dbReference type="InterPro" id="IPR018791">
    <property type="entry name" value="UV_resistance/autophagy_Atg14"/>
</dbReference>
<accession>A0A1S2ZJH0</accession>
<proteinExistence type="predicted"/>
<keyword evidence="13 19" id="KW-0175">Coiled coil</keyword>
<dbReference type="STRING" id="9365.ENSEEUP00000006467"/>
<evidence type="ECO:0000256" key="12">
    <source>
        <dbReference type="ARBA" id="ARBA00022824"/>
    </source>
</evidence>
<evidence type="ECO:0000256" key="2">
    <source>
        <dbReference type="ARBA" id="ARBA00004240"/>
    </source>
</evidence>
<dbReference type="GO" id="GO:0000775">
    <property type="term" value="C:chromosome, centromeric region"/>
    <property type="evidence" value="ECO:0007669"/>
    <property type="project" value="UniProtKB-SubCell"/>
</dbReference>
<keyword evidence="15" id="KW-0458">Lysosome</keyword>
<dbReference type="PROSITE" id="PS50004">
    <property type="entry name" value="C2"/>
    <property type="match status" value="1"/>
</dbReference>
<evidence type="ECO:0000256" key="5">
    <source>
        <dbReference type="ARBA" id="ARBA00004419"/>
    </source>
</evidence>
<evidence type="ECO:0000256" key="15">
    <source>
        <dbReference type="ARBA" id="ARBA00023228"/>
    </source>
</evidence>
<dbReference type="SUPFAM" id="SSF49562">
    <property type="entry name" value="C2 domain (Calcium/lipid-binding domain, CaLB)"/>
    <property type="match status" value="1"/>
</dbReference>
<dbReference type="InterPro" id="IPR000008">
    <property type="entry name" value="C2_dom"/>
</dbReference>
<evidence type="ECO:0000256" key="6">
    <source>
        <dbReference type="ARBA" id="ARBA00004584"/>
    </source>
</evidence>
<evidence type="ECO:0000313" key="22">
    <source>
        <dbReference type="Proteomes" id="UP001652624"/>
    </source>
</evidence>
<comment type="subcellular location">
    <subcellularLocation>
        <location evidence="6">Chromosome</location>
        <location evidence="6">Centromere</location>
    </subcellularLocation>
    <subcellularLocation>
        <location evidence="5">Cytoplasmic vesicle</location>
        <location evidence="5">Autophagosome</location>
    </subcellularLocation>
    <subcellularLocation>
        <location evidence="4">Early endosome</location>
    </subcellularLocation>
    <subcellularLocation>
        <location evidence="2">Endoplasmic reticulum</location>
    </subcellularLocation>
    <subcellularLocation>
        <location evidence="7">Late endosome</location>
    </subcellularLocation>
    <subcellularLocation>
        <location evidence="3">Lysosome</location>
    </subcellularLocation>
    <subcellularLocation>
        <location evidence="1">Midbody</location>
    </subcellularLocation>
</comment>
<gene>
    <name evidence="23" type="primary">UVRAG</name>
</gene>
<keyword evidence="22" id="KW-1185">Reference proteome</keyword>
<feature type="compositionally biased region" description="Polar residues" evidence="20">
    <location>
        <begin position="527"/>
        <end position="537"/>
    </location>
</feature>
<keyword evidence="9" id="KW-0597">Phosphoprotein</keyword>
<comment type="function">
    <text evidence="18">Involved in maintaining chromosomal stability. Promotes DNA double-strand break (DSB) repair by association with DNA-dependent protein kinase complex DNA-PK and activating it in non-homologous end joining (NHEJ). Required for centrosome stability and proper chromosome segregation.</text>
</comment>
<organism evidence="22 23">
    <name type="scientific">Erinaceus europaeus</name>
    <name type="common">Western European hedgehog</name>
    <dbReference type="NCBI Taxonomy" id="9365"/>
    <lineage>
        <taxon>Eukaryota</taxon>
        <taxon>Metazoa</taxon>
        <taxon>Chordata</taxon>
        <taxon>Craniata</taxon>
        <taxon>Vertebrata</taxon>
        <taxon>Euteleostomi</taxon>
        <taxon>Mammalia</taxon>
        <taxon>Eutheria</taxon>
        <taxon>Laurasiatheria</taxon>
        <taxon>Eulipotyphla</taxon>
        <taxon>Erinaceidae</taxon>
        <taxon>Erinaceinae</taxon>
        <taxon>Erinaceus</taxon>
    </lineage>
</organism>
<dbReference type="CTD" id="7405"/>
<evidence type="ECO:0000256" key="9">
    <source>
        <dbReference type="ARBA" id="ARBA00022553"/>
    </source>
</evidence>
<evidence type="ECO:0000256" key="7">
    <source>
        <dbReference type="ARBA" id="ARBA00004603"/>
    </source>
</evidence>
<dbReference type="CDD" id="cd00030">
    <property type="entry name" value="C2"/>
    <property type="match status" value="1"/>
</dbReference>
<dbReference type="InParanoid" id="A0A1S2ZJH0"/>
<dbReference type="FunFam" id="2.60.40.150:FF:000148">
    <property type="entry name" value="UV radiation resistance associated gene"/>
    <property type="match status" value="1"/>
</dbReference>
<dbReference type="PANTHER" id="PTHR15157">
    <property type="entry name" value="UV RADIATION RESISTANCE-ASSOCIATED GENE PROTEIN"/>
    <property type="match status" value="1"/>
</dbReference>
<dbReference type="GO" id="GO:0032991">
    <property type="term" value="C:protein-containing complex"/>
    <property type="evidence" value="ECO:0007669"/>
    <property type="project" value="UniProtKB-ARBA"/>
</dbReference>
<evidence type="ECO:0000256" key="17">
    <source>
        <dbReference type="ARBA" id="ARBA00023329"/>
    </source>
</evidence>
<evidence type="ECO:0000259" key="21">
    <source>
        <dbReference type="PROSITE" id="PS50004"/>
    </source>
</evidence>
<keyword evidence="14" id="KW-0234">DNA repair</keyword>
<feature type="compositionally biased region" description="Polar residues" evidence="20">
    <location>
        <begin position="578"/>
        <end position="587"/>
    </location>
</feature>
<evidence type="ECO:0000256" key="3">
    <source>
        <dbReference type="ARBA" id="ARBA00004371"/>
    </source>
</evidence>
<dbReference type="GO" id="GO:0005769">
    <property type="term" value="C:early endosome"/>
    <property type="evidence" value="ECO:0007669"/>
    <property type="project" value="UniProtKB-SubCell"/>
</dbReference>
<evidence type="ECO:0000256" key="20">
    <source>
        <dbReference type="SAM" id="MobiDB-lite"/>
    </source>
</evidence>
<dbReference type="Proteomes" id="UP001652624">
    <property type="component" value="Chromosome 17"/>
</dbReference>